<name>A0ACC0J7N7_CHOFU</name>
<protein>
    <submittedName>
        <fullName evidence="1">Uncharacterized protein</fullName>
    </submittedName>
</protein>
<dbReference type="EMBL" id="CM046114">
    <property type="protein sequence ID" value="KAI8420088.1"/>
    <property type="molecule type" value="Genomic_DNA"/>
</dbReference>
<proteinExistence type="predicted"/>
<organism evidence="1 2">
    <name type="scientific">Choristoneura fumiferana</name>
    <name type="common">Spruce budworm moth</name>
    <name type="synonym">Archips fumiferana</name>
    <dbReference type="NCBI Taxonomy" id="7141"/>
    <lineage>
        <taxon>Eukaryota</taxon>
        <taxon>Metazoa</taxon>
        <taxon>Ecdysozoa</taxon>
        <taxon>Arthropoda</taxon>
        <taxon>Hexapoda</taxon>
        <taxon>Insecta</taxon>
        <taxon>Pterygota</taxon>
        <taxon>Neoptera</taxon>
        <taxon>Endopterygota</taxon>
        <taxon>Lepidoptera</taxon>
        <taxon>Glossata</taxon>
        <taxon>Ditrysia</taxon>
        <taxon>Tortricoidea</taxon>
        <taxon>Tortricidae</taxon>
        <taxon>Tortricinae</taxon>
        <taxon>Choristoneura</taxon>
    </lineage>
</organism>
<dbReference type="Proteomes" id="UP001064048">
    <property type="component" value="Chromosome 14"/>
</dbReference>
<evidence type="ECO:0000313" key="2">
    <source>
        <dbReference type="Proteomes" id="UP001064048"/>
    </source>
</evidence>
<comment type="caution">
    <text evidence="1">The sequence shown here is derived from an EMBL/GenBank/DDBJ whole genome shotgun (WGS) entry which is preliminary data.</text>
</comment>
<sequence length="463" mass="52809">MARWLVIVFCFVGIYRTINCEDNKYDNYTLMKIAPQSYHQLAKLVKLKHDPEGIEILKRSRGLNRTTDVLVAPHKRRFLEQFVSKHGMPVQYKYNYGRHFESVPKSSLRSGFNVYGFNSYDDITSRIHMLAAKMPQLISIQFVGHSYEKRKMNLVKISTNPSGRNPIIFIDAGIHAREWVAPAMAVYIIHRLIKDPKALKRELNGVDWYILPVVNPDGYEFSRGKKSGMIVPNSNVLTIGVQRGWAALTAAPARHAPASISCPRFEVTSTYVMNRLWRKTRSKHTKKDCYGVDGNRNYGFEWGGKGTSKDPCDQEIYAGPKAFSENETQAVAKIMNAYKERIKLYVSIHSYGAYLVYPWGFTADILPENWIRMHNLARMVSDSVVRAGGPAFEVMSAGQWYPAAGGSDDYALAVMGIPYSYTMELTKNFEFTFPEELLETVLPQYYDGFITFSIQIKREFGSN</sequence>
<evidence type="ECO:0000313" key="1">
    <source>
        <dbReference type="EMBL" id="KAI8420088.1"/>
    </source>
</evidence>
<gene>
    <name evidence="1" type="ORF">MSG28_008673</name>
</gene>
<accession>A0ACC0J7N7</accession>
<keyword evidence="2" id="KW-1185">Reference proteome</keyword>
<reference evidence="1 2" key="1">
    <citation type="journal article" date="2022" name="Genome Biol. Evol.">
        <title>The Spruce Budworm Genome: Reconstructing the Evolutionary History of Antifreeze Proteins.</title>
        <authorList>
            <person name="Beliveau C."/>
            <person name="Gagne P."/>
            <person name="Picq S."/>
            <person name="Vernygora O."/>
            <person name="Keeling C.I."/>
            <person name="Pinkney K."/>
            <person name="Doucet D."/>
            <person name="Wen F."/>
            <person name="Johnston J.S."/>
            <person name="Maaroufi H."/>
            <person name="Boyle B."/>
            <person name="Laroche J."/>
            <person name="Dewar K."/>
            <person name="Juretic N."/>
            <person name="Blackburn G."/>
            <person name="Nisole A."/>
            <person name="Brunet B."/>
            <person name="Brandao M."/>
            <person name="Lumley L."/>
            <person name="Duan J."/>
            <person name="Quan G."/>
            <person name="Lucarotti C.J."/>
            <person name="Roe A.D."/>
            <person name="Sperling F.A.H."/>
            <person name="Levesque R.C."/>
            <person name="Cusson M."/>
        </authorList>
    </citation>
    <scope>NUCLEOTIDE SEQUENCE [LARGE SCALE GENOMIC DNA]</scope>
    <source>
        <strain evidence="1">Glfc:IPQL:Cfum</strain>
    </source>
</reference>